<keyword evidence="2" id="KW-0175">Coiled coil</keyword>
<dbReference type="Pfam" id="PF13276">
    <property type="entry name" value="HTH_21"/>
    <property type="match status" value="1"/>
</dbReference>
<gene>
    <name evidence="4" type="ORF">H8J70_12310</name>
</gene>
<dbReference type="InterPro" id="IPR048020">
    <property type="entry name" value="Transpos_IS3"/>
</dbReference>
<dbReference type="PANTHER" id="PTHR46889">
    <property type="entry name" value="TRANSPOSASE INSF FOR INSERTION SEQUENCE IS3B-RELATED"/>
    <property type="match status" value="1"/>
</dbReference>
<feature type="domain" description="Integrase catalytic" evidence="3">
    <location>
        <begin position="372"/>
        <end position="536"/>
    </location>
</feature>
<dbReference type="PROSITE" id="PS50994">
    <property type="entry name" value="INTEGRASE"/>
    <property type="match status" value="1"/>
</dbReference>
<evidence type="ECO:0000259" key="3">
    <source>
        <dbReference type="PROSITE" id="PS50994"/>
    </source>
</evidence>
<dbReference type="InterPro" id="IPR012337">
    <property type="entry name" value="RNaseH-like_sf"/>
</dbReference>
<dbReference type="EMBL" id="JACOGK010000070">
    <property type="protein sequence ID" value="MBC3538020.1"/>
    <property type="molecule type" value="Genomic_DNA"/>
</dbReference>
<name>A0ABR6VM99_9FIRM</name>
<dbReference type="InterPro" id="IPR050900">
    <property type="entry name" value="Transposase_IS3/IS150/IS904"/>
</dbReference>
<evidence type="ECO:0000256" key="1">
    <source>
        <dbReference type="ARBA" id="ARBA00002286"/>
    </source>
</evidence>
<feature type="coiled-coil region" evidence="2">
    <location>
        <begin position="170"/>
        <end position="232"/>
    </location>
</feature>
<reference evidence="4 5" key="1">
    <citation type="submission" date="2020-08" db="EMBL/GenBank/DDBJ databases">
        <authorList>
            <person name="Liu C."/>
            <person name="Sun Q."/>
        </authorList>
    </citation>
    <scope>NUCLEOTIDE SEQUENCE [LARGE SCALE GENOMIC DNA]</scope>
    <source>
        <strain evidence="4 5">NSJ-59</strain>
    </source>
</reference>
<dbReference type="RefSeq" id="WP_186504583.1">
    <property type="nucleotide sequence ID" value="NZ_JACOGK010000070.1"/>
</dbReference>
<dbReference type="Gene3D" id="3.30.420.10">
    <property type="entry name" value="Ribonuclease H-like superfamily/Ribonuclease H"/>
    <property type="match status" value="1"/>
</dbReference>
<dbReference type="SUPFAM" id="SSF53098">
    <property type="entry name" value="Ribonuclease H-like"/>
    <property type="match status" value="1"/>
</dbReference>
<comment type="caution">
    <text evidence="4">The sequence shown here is derived from an EMBL/GenBank/DDBJ whole genome shotgun (WGS) entry which is preliminary data.</text>
</comment>
<proteinExistence type="predicted"/>
<dbReference type="Proteomes" id="UP000606870">
    <property type="component" value="Unassembled WGS sequence"/>
</dbReference>
<dbReference type="PANTHER" id="PTHR46889:SF4">
    <property type="entry name" value="TRANSPOSASE INSO FOR INSERTION SEQUENCE ELEMENT IS911B-RELATED"/>
    <property type="match status" value="1"/>
</dbReference>
<sequence>MYSYEKRMKAVLLHRDAGMGLKKVMKTLGYPRDIKVLRQWCREYQSSGTLHSIEGYAEGYSPKQKAIAVAYYWRNGDLKRTRAELGYPTTTLALKRWIEEIAVLENKRLQSGHNPVKCVQEPQTEAGNTLPIQENLLVQAADPHKDPAFLMKLLQGRLTPMTKKKQEPTTASLLQEKEELVRAIEALRKDEETLRKQKEEAEEKVKVLENNLEKLSKQTRDQELEYRALEIASALIKKDGGVSLKDLTNREKAIVIDALCTKYEFPLKRCLQLLALSKSSYYYQRRVLLAGDKYAELRKEIKEIFENNFNAYGYRRIWKALRNNGKIVSEKVVQRIMKEDQLVPYFKRRKKYSSYEGEPTPAVSNVIERNFNADKPNEKFLTDITEFNLTFGKLYLSVLIDCFDGMLVSWGLSTSPNAKLVNTMLDDAKKLVNEDDHPTVHSDRGIQYFWQSWRNRMNEFGWTRSMSKKGCSPDNAACEGFFGRMKNEIFYGRDWQGVSLAEFKALINRYLHWYNEDRIKMSLGGMSPIQYRISLGLLPTK</sequence>
<protein>
    <submittedName>
        <fullName evidence="4">IS3 family transposase</fullName>
    </submittedName>
</protein>
<dbReference type="InterPro" id="IPR025948">
    <property type="entry name" value="HTH-like_dom"/>
</dbReference>
<dbReference type="NCBIfam" id="NF033516">
    <property type="entry name" value="transpos_IS3"/>
    <property type="match status" value="1"/>
</dbReference>
<accession>A0ABR6VM99</accession>
<dbReference type="Pfam" id="PF00665">
    <property type="entry name" value="rve"/>
    <property type="match status" value="1"/>
</dbReference>
<dbReference type="Pfam" id="PF13333">
    <property type="entry name" value="rve_2"/>
    <property type="match status" value="1"/>
</dbReference>
<evidence type="ECO:0000313" key="5">
    <source>
        <dbReference type="Proteomes" id="UP000606870"/>
    </source>
</evidence>
<dbReference type="InterPro" id="IPR001584">
    <property type="entry name" value="Integrase_cat-core"/>
</dbReference>
<comment type="function">
    <text evidence="1">Involved in the transposition of the insertion sequence.</text>
</comment>
<evidence type="ECO:0000256" key="2">
    <source>
        <dbReference type="SAM" id="Coils"/>
    </source>
</evidence>
<dbReference type="InterPro" id="IPR036397">
    <property type="entry name" value="RNaseH_sf"/>
</dbReference>
<keyword evidence="5" id="KW-1185">Reference proteome</keyword>
<evidence type="ECO:0000313" key="4">
    <source>
        <dbReference type="EMBL" id="MBC3538020.1"/>
    </source>
</evidence>
<organism evidence="4 5">
    <name type="scientific">Megasphaera hominis</name>
    <dbReference type="NCBI Taxonomy" id="159836"/>
    <lineage>
        <taxon>Bacteria</taxon>
        <taxon>Bacillati</taxon>
        <taxon>Bacillota</taxon>
        <taxon>Negativicutes</taxon>
        <taxon>Veillonellales</taxon>
        <taxon>Veillonellaceae</taxon>
        <taxon>Megasphaera</taxon>
    </lineage>
</organism>